<evidence type="ECO:0000256" key="5">
    <source>
        <dbReference type="ARBA" id="ARBA00022722"/>
    </source>
</evidence>
<feature type="region of interest" description="Disordered" evidence="10">
    <location>
        <begin position="224"/>
        <end position="244"/>
    </location>
</feature>
<keyword evidence="3 9" id="KW-0698">rRNA processing</keyword>
<evidence type="ECO:0000256" key="6">
    <source>
        <dbReference type="ARBA" id="ARBA00022759"/>
    </source>
</evidence>
<dbReference type="NCBIfam" id="TIGR02191">
    <property type="entry name" value="RNaseIII"/>
    <property type="match status" value="1"/>
</dbReference>
<evidence type="ECO:0000256" key="10">
    <source>
        <dbReference type="SAM" id="MobiDB-lite"/>
    </source>
</evidence>
<comment type="cofactor">
    <cofactor evidence="9">
        <name>Mg(2+)</name>
        <dbReference type="ChEBI" id="CHEBI:18420"/>
    </cofactor>
</comment>
<dbReference type="InterPro" id="IPR036389">
    <property type="entry name" value="RNase_III_sf"/>
</dbReference>
<comment type="caution">
    <text evidence="13">The sequence shown here is derived from an EMBL/GenBank/DDBJ whole genome shotgun (WGS) entry which is preliminary data.</text>
</comment>
<comment type="function">
    <text evidence="9">Digests double-stranded RNA. Involved in the processing of primary rRNA transcript to yield the immediate precursors to the large and small rRNAs (23S and 16S). Processes some mRNAs, and tRNAs when they are encoded in the rRNA operon. Processes pre-crRNA and tracrRNA of type II CRISPR loci if present in the organism.</text>
</comment>
<comment type="subunit">
    <text evidence="9">Homodimer.</text>
</comment>
<dbReference type="GO" id="GO:0010468">
    <property type="term" value="P:regulation of gene expression"/>
    <property type="evidence" value="ECO:0007669"/>
    <property type="project" value="TreeGrafter"/>
</dbReference>
<feature type="domain" description="DRBM" evidence="11">
    <location>
        <begin position="178"/>
        <end position="247"/>
    </location>
</feature>
<dbReference type="GO" id="GO:0006397">
    <property type="term" value="P:mRNA processing"/>
    <property type="evidence" value="ECO:0007669"/>
    <property type="project" value="UniProtKB-UniRule"/>
</dbReference>
<keyword evidence="9" id="KW-0699">rRNA-binding</keyword>
<feature type="binding site" evidence="9">
    <location>
        <position position="137"/>
    </location>
    <ligand>
        <name>Mg(2+)</name>
        <dbReference type="ChEBI" id="CHEBI:18420"/>
    </ligand>
</feature>
<evidence type="ECO:0000259" key="12">
    <source>
        <dbReference type="PROSITE" id="PS50142"/>
    </source>
</evidence>
<feature type="binding site" evidence="9">
    <location>
        <position position="140"/>
    </location>
    <ligand>
        <name>Mg(2+)</name>
        <dbReference type="ChEBI" id="CHEBI:18420"/>
    </ligand>
</feature>
<dbReference type="GO" id="GO:0019843">
    <property type="term" value="F:rRNA binding"/>
    <property type="evidence" value="ECO:0007669"/>
    <property type="project" value="UniProtKB-KW"/>
</dbReference>
<dbReference type="PROSITE" id="PS00517">
    <property type="entry name" value="RNASE_3_1"/>
    <property type="match status" value="1"/>
</dbReference>
<keyword evidence="9" id="KW-0479">Metal-binding</keyword>
<sequence length="257" mass="29523">MLRSILQYFRPAQKEKEYPIDIERLQKTIGYTFDRPEQLIKAVSHRSSFARSSTQTRYSNERLEFLGDAVLGLIVTRYLYDNFRDENEGVLSQKKAILVSRKVLGKISDDLNFGEFLILNKGEEKTGGRKKLSNLANLFEALLGAIYLDGGYEAAEKFVHSHVLQQTERFLNEERFFNYKSHLLEFSQGKGWGVPKYSIIDESGPDHQKVFRVKVEVKDEYEGIGEGSNKKNAEQHAARDAIANMSSKYPEINLKEN</sequence>
<dbReference type="GO" id="GO:0003725">
    <property type="term" value="F:double-stranded RNA binding"/>
    <property type="evidence" value="ECO:0007669"/>
    <property type="project" value="TreeGrafter"/>
</dbReference>
<organism evidence="13">
    <name type="scientific">Caldithrix abyssi</name>
    <dbReference type="NCBI Taxonomy" id="187145"/>
    <lineage>
        <taxon>Bacteria</taxon>
        <taxon>Pseudomonadati</taxon>
        <taxon>Calditrichota</taxon>
        <taxon>Calditrichia</taxon>
        <taxon>Calditrichales</taxon>
        <taxon>Calditrichaceae</taxon>
        <taxon>Caldithrix</taxon>
    </lineage>
</organism>
<dbReference type="PROSITE" id="PS50142">
    <property type="entry name" value="RNASE_3_2"/>
    <property type="match status" value="1"/>
</dbReference>
<comment type="catalytic activity">
    <reaction evidence="1 9">
        <text>Endonucleolytic cleavage to 5'-phosphomonoester.</text>
        <dbReference type="EC" id="3.1.26.3"/>
    </reaction>
</comment>
<dbReference type="GO" id="GO:0005737">
    <property type="term" value="C:cytoplasm"/>
    <property type="evidence" value="ECO:0007669"/>
    <property type="project" value="UniProtKB-SubCell"/>
</dbReference>
<proteinExistence type="inferred from homology"/>
<gene>
    <name evidence="9 13" type="primary">rnc</name>
    <name evidence="13" type="ORF">ENJ10_06800</name>
</gene>
<feature type="compositionally biased region" description="Basic and acidic residues" evidence="10">
    <location>
        <begin position="228"/>
        <end position="239"/>
    </location>
</feature>
<keyword evidence="4 9" id="KW-0507">mRNA processing</keyword>
<evidence type="ECO:0000256" key="2">
    <source>
        <dbReference type="ARBA" id="ARBA00010183"/>
    </source>
</evidence>
<dbReference type="CDD" id="cd10845">
    <property type="entry name" value="DSRM_RNAse_III_family"/>
    <property type="match status" value="1"/>
</dbReference>
<dbReference type="SMART" id="SM00358">
    <property type="entry name" value="DSRM"/>
    <property type="match status" value="1"/>
</dbReference>
<dbReference type="SUPFAM" id="SSF69065">
    <property type="entry name" value="RNase III domain-like"/>
    <property type="match status" value="1"/>
</dbReference>
<keyword evidence="9" id="KW-0963">Cytoplasm</keyword>
<feature type="domain" description="RNase III" evidence="12">
    <location>
        <begin position="22"/>
        <end position="151"/>
    </location>
</feature>
<accession>A0A7V1LZB5</accession>
<dbReference type="InterPro" id="IPR000999">
    <property type="entry name" value="RNase_III_dom"/>
</dbReference>
<dbReference type="HAMAP" id="MF_00104">
    <property type="entry name" value="RNase_III"/>
    <property type="match status" value="1"/>
</dbReference>
<dbReference type="Proteomes" id="UP000886005">
    <property type="component" value="Unassembled WGS sequence"/>
</dbReference>
<feature type="active site" evidence="9">
    <location>
        <position position="140"/>
    </location>
</feature>
<dbReference type="Pfam" id="PF14622">
    <property type="entry name" value="Ribonucleas_3_3"/>
    <property type="match status" value="1"/>
</dbReference>
<name>A0A7V1LZB5_CALAY</name>
<keyword evidence="6 9" id="KW-0255">Endonuclease</keyword>
<dbReference type="InterPro" id="IPR014720">
    <property type="entry name" value="dsRBD_dom"/>
</dbReference>
<keyword evidence="7 9" id="KW-0378">Hydrolase</keyword>
<dbReference type="InterPro" id="IPR011907">
    <property type="entry name" value="RNase_III"/>
</dbReference>
<dbReference type="SUPFAM" id="SSF54768">
    <property type="entry name" value="dsRNA-binding domain-like"/>
    <property type="match status" value="1"/>
</dbReference>
<feature type="binding site" evidence="9">
    <location>
        <position position="64"/>
    </location>
    <ligand>
        <name>Mg(2+)</name>
        <dbReference type="ChEBI" id="CHEBI:18420"/>
    </ligand>
</feature>
<reference evidence="13" key="1">
    <citation type="journal article" date="2020" name="mSystems">
        <title>Genome- and Community-Level Interaction Insights into Carbon Utilization and Element Cycling Functions of Hydrothermarchaeota in Hydrothermal Sediment.</title>
        <authorList>
            <person name="Zhou Z."/>
            <person name="Liu Y."/>
            <person name="Xu W."/>
            <person name="Pan J."/>
            <person name="Luo Z.H."/>
            <person name="Li M."/>
        </authorList>
    </citation>
    <scope>NUCLEOTIDE SEQUENCE [LARGE SCALE GENOMIC DNA]</scope>
    <source>
        <strain evidence="13">HyVt-456</strain>
    </source>
</reference>
<dbReference type="GO" id="GO:0046872">
    <property type="term" value="F:metal ion binding"/>
    <property type="evidence" value="ECO:0007669"/>
    <property type="project" value="UniProtKB-KW"/>
</dbReference>
<evidence type="ECO:0000256" key="4">
    <source>
        <dbReference type="ARBA" id="ARBA00022664"/>
    </source>
</evidence>
<evidence type="ECO:0000256" key="1">
    <source>
        <dbReference type="ARBA" id="ARBA00000109"/>
    </source>
</evidence>
<keyword evidence="5 9" id="KW-0540">Nuclease</keyword>
<evidence type="ECO:0000256" key="8">
    <source>
        <dbReference type="ARBA" id="ARBA00022884"/>
    </source>
</evidence>
<feature type="active site" evidence="9">
    <location>
        <position position="68"/>
    </location>
</feature>
<dbReference type="Gene3D" id="1.10.1520.10">
    <property type="entry name" value="Ribonuclease III domain"/>
    <property type="match status" value="1"/>
</dbReference>
<comment type="similarity">
    <text evidence="2">Belongs to the ribonuclease III family.</text>
</comment>
<evidence type="ECO:0000256" key="7">
    <source>
        <dbReference type="ARBA" id="ARBA00022801"/>
    </source>
</evidence>
<evidence type="ECO:0000256" key="9">
    <source>
        <dbReference type="HAMAP-Rule" id="MF_00104"/>
    </source>
</evidence>
<evidence type="ECO:0000259" key="11">
    <source>
        <dbReference type="PROSITE" id="PS50137"/>
    </source>
</evidence>
<dbReference type="GO" id="GO:0004525">
    <property type="term" value="F:ribonuclease III activity"/>
    <property type="evidence" value="ECO:0007669"/>
    <property type="project" value="UniProtKB-UniRule"/>
</dbReference>
<evidence type="ECO:0000313" key="13">
    <source>
        <dbReference type="EMBL" id="HED10379.1"/>
    </source>
</evidence>
<dbReference type="SMART" id="SM00535">
    <property type="entry name" value="RIBOc"/>
    <property type="match status" value="1"/>
</dbReference>
<keyword evidence="9" id="KW-0460">Magnesium</keyword>
<dbReference type="GO" id="GO:0006364">
    <property type="term" value="P:rRNA processing"/>
    <property type="evidence" value="ECO:0007669"/>
    <property type="project" value="UniProtKB-UniRule"/>
</dbReference>
<keyword evidence="8 9" id="KW-0694">RNA-binding</keyword>
<dbReference type="GO" id="GO:0008033">
    <property type="term" value="P:tRNA processing"/>
    <property type="evidence" value="ECO:0007669"/>
    <property type="project" value="UniProtKB-KW"/>
</dbReference>
<dbReference type="AlphaFoldDB" id="A0A7V1LZB5"/>
<comment type="subcellular location">
    <subcellularLocation>
        <location evidence="9">Cytoplasm</location>
    </subcellularLocation>
</comment>
<evidence type="ECO:0000256" key="3">
    <source>
        <dbReference type="ARBA" id="ARBA00022552"/>
    </source>
</evidence>
<dbReference type="CDD" id="cd00593">
    <property type="entry name" value="RIBOc"/>
    <property type="match status" value="1"/>
</dbReference>
<dbReference type="PANTHER" id="PTHR11207">
    <property type="entry name" value="RIBONUCLEASE III"/>
    <property type="match status" value="1"/>
</dbReference>
<dbReference type="PANTHER" id="PTHR11207:SF0">
    <property type="entry name" value="RIBONUCLEASE 3"/>
    <property type="match status" value="1"/>
</dbReference>
<keyword evidence="9" id="KW-0819">tRNA processing</keyword>
<dbReference type="EMBL" id="DRLD01000187">
    <property type="protein sequence ID" value="HED10379.1"/>
    <property type="molecule type" value="Genomic_DNA"/>
</dbReference>
<dbReference type="FunFam" id="1.10.1520.10:FF:000001">
    <property type="entry name" value="Ribonuclease 3"/>
    <property type="match status" value="1"/>
</dbReference>
<dbReference type="Gene3D" id="3.30.160.20">
    <property type="match status" value="1"/>
</dbReference>
<dbReference type="EC" id="3.1.26.3" evidence="9"/>
<dbReference type="PROSITE" id="PS50137">
    <property type="entry name" value="DS_RBD"/>
    <property type="match status" value="1"/>
</dbReference>
<protein>
    <recommendedName>
        <fullName evidence="9">Ribonuclease 3</fullName>
        <ecNumber evidence="9">3.1.26.3</ecNumber>
    </recommendedName>
    <alternativeName>
        <fullName evidence="9">Ribonuclease III</fullName>
        <shortName evidence="9">RNase III</shortName>
    </alternativeName>
</protein>
<dbReference type="Pfam" id="PF00035">
    <property type="entry name" value="dsrm"/>
    <property type="match status" value="1"/>
</dbReference>